<name>A0A811MX28_9POAL</name>
<evidence type="ECO:0000256" key="1">
    <source>
        <dbReference type="ARBA" id="ARBA00022737"/>
    </source>
</evidence>
<dbReference type="GO" id="GO:0006952">
    <property type="term" value="P:defense response"/>
    <property type="evidence" value="ECO:0007669"/>
    <property type="project" value="UniProtKB-KW"/>
</dbReference>
<dbReference type="OrthoDB" id="771937at2759"/>
<dbReference type="SUPFAM" id="SSF52047">
    <property type="entry name" value="RNI-like"/>
    <property type="match status" value="1"/>
</dbReference>
<evidence type="ECO:0000259" key="4">
    <source>
        <dbReference type="Pfam" id="PF23559"/>
    </source>
</evidence>
<evidence type="ECO:0000313" key="5">
    <source>
        <dbReference type="EMBL" id="CAD6211529.1"/>
    </source>
</evidence>
<dbReference type="SUPFAM" id="SSF52540">
    <property type="entry name" value="P-loop containing nucleoside triphosphate hydrolases"/>
    <property type="match status" value="1"/>
</dbReference>
<dbReference type="EMBL" id="CAJGYO010000002">
    <property type="protein sequence ID" value="CAD6211529.1"/>
    <property type="molecule type" value="Genomic_DNA"/>
</dbReference>
<dbReference type="Gene3D" id="1.10.8.430">
    <property type="entry name" value="Helical domain of apoptotic protease-activating factors"/>
    <property type="match status" value="1"/>
</dbReference>
<dbReference type="InterPro" id="IPR036388">
    <property type="entry name" value="WH-like_DNA-bd_sf"/>
</dbReference>
<dbReference type="InterPro" id="IPR042197">
    <property type="entry name" value="Apaf_helical"/>
</dbReference>
<comment type="caution">
    <text evidence="5">The sequence shown here is derived from an EMBL/GenBank/DDBJ whole genome shotgun (WGS) entry which is preliminary data.</text>
</comment>
<accession>A0A811MX28</accession>
<dbReference type="PANTHER" id="PTHR36766:SF40">
    <property type="entry name" value="DISEASE RESISTANCE PROTEIN RGA3"/>
    <property type="match status" value="1"/>
</dbReference>
<evidence type="ECO:0000313" key="6">
    <source>
        <dbReference type="Proteomes" id="UP000604825"/>
    </source>
</evidence>
<evidence type="ECO:0000259" key="3">
    <source>
        <dbReference type="Pfam" id="PF00931"/>
    </source>
</evidence>
<dbReference type="InterPro" id="IPR058922">
    <property type="entry name" value="WHD_DRP"/>
</dbReference>
<dbReference type="InterPro" id="IPR032675">
    <property type="entry name" value="LRR_dom_sf"/>
</dbReference>
<dbReference type="Pfam" id="PF23559">
    <property type="entry name" value="WHD_DRP"/>
    <property type="match status" value="1"/>
</dbReference>
<dbReference type="InterPro" id="IPR027417">
    <property type="entry name" value="P-loop_NTPase"/>
</dbReference>
<reference evidence="5" key="1">
    <citation type="submission" date="2020-10" db="EMBL/GenBank/DDBJ databases">
        <authorList>
            <person name="Han B."/>
            <person name="Lu T."/>
            <person name="Zhao Q."/>
            <person name="Huang X."/>
            <person name="Zhao Y."/>
        </authorList>
    </citation>
    <scope>NUCLEOTIDE SEQUENCE</scope>
</reference>
<protein>
    <submittedName>
        <fullName evidence="5">Uncharacterized protein</fullName>
    </submittedName>
</protein>
<dbReference type="Gene3D" id="3.80.10.10">
    <property type="entry name" value="Ribonuclease Inhibitor"/>
    <property type="match status" value="3"/>
</dbReference>
<dbReference type="PRINTS" id="PR00364">
    <property type="entry name" value="DISEASERSIST"/>
</dbReference>
<feature type="domain" description="Disease resistance protein winged helix" evidence="4">
    <location>
        <begin position="516"/>
        <end position="579"/>
    </location>
</feature>
<keyword evidence="2" id="KW-0611">Plant defense</keyword>
<dbReference type="SUPFAM" id="SSF52058">
    <property type="entry name" value="L domain-like"/>
    <property type="match status" value="1"/>
</dbReference>
<dbReference type="Gene3D" id="1.10.10.10">
    <property type="entry name" value="Winged helix-like DNA-binding domain superfamily/Winged helix DNA-binding domain"/>
    <property type="match status" value="1"/>
</dbReference>
<keyword evidence="6" id="KW-1185">Reference proteome</keyword>
<dbReference type="InterPro" id="IPR002182">
    <property type="entry name" value="NB-ARC"/>
</dbReference>
<keyword evidence="1" id="KW-0677">Repeat</keyword>
<dbReference type="PANTHER" id="PTHR36766">
    <property type="entry name" value="PLANT BROAD-SPECTRUM MILDEW RESISTANCE PROTEIN RPW8"/>
    <property type="match status" value="1"/>
</dbReference>
<feature type="domain" description="NB-ARC" evidence="3">
    <location>
        <begin position="348"/>
        <end position="431"/>
    </location>
</feature>
<dbReference type="Gene3D" id="3.40.50.300">
    <property type="entry name" value="P-loop containing nucleotide triphosphate hydrolases"/>
    <property type="match status" value="2"/>
</dbReference>
<feature type="domain" description="NB-ARC" evidence="3">
    <location>
        <begin position="310"/>
        <end position="346"/>
    </location>
</feature>
<dbReference type="Proteomes" id="UP000604825">
    <property type="component" value="Unassembled WGS sequence"/>
</dbReference>
<organism evidence="5 6">
    <name type="scientific">Miscanthus lutarioriparius</name>
    <dbReference type="NCBI Taxonomy" id="422564"/>
    <lineage>
        <taxon>Eukaryota</taxon>
        <taxon>Viridiplantae</taxon>
        <taxon>Streptophyta</taxon>
        <taxon>Embryophyta</taxon>
        <taxon>Tracheophyta</taxon>
        <taxon>Spermatophyta</taxon>
        <taxon>Magnoliopsida</taxon>
        <taxon>Liliopsida</taxon>
        <taxon>Poales</taxon>
        <taxon>Poaceae</taxon>
        <taxon>PACMAD clade</taxon>
        <taxon>Panicoideae</taxon>
        <taxon>Andropogonodae</taxon>
        <taxon>Andropogoneae</taxon>
        <taxon>Saccharinae</taxon>
        <taxon>Miscanthus</taxon>
    </lineage>
</organism>
<dbReference type="Pfam" id="PF00931">
    <property type="entry name" value="NB-ARC"/>
    <property type="match status" value="2"/>
</dbReference>
<gene>
    <name evidence="5" type="ORF">NCGR_LOCUS7491</name>
</gene>
<proteinExistence type="predicted"/>
<sequence length="1297" mass="145825">MHLFAPQLNLRYRSAGSVQLLDLPEKSFTSAETRRRRRLRGAGRAQIRGCPDCGAATNSCAPSLVSREKRNTFHKPVTMNLPQAMGAITGLNECATFIQWAKSAFSFLRSKWSSREEQKLAAEVLCLESSLQGLREATLPAMYDLVDRAEWTSHVSNVAEHLPALKDAAYDAEDLLDEFKWYELKMQVENNATQPPSVEFFNSVVQGSFSRVDDIQKRLDTLSSELEKTGLRAVPQRFDESIRPKTSSFPTEKRIFGRDKELKDLISLLCVPLNGGVVCPKPRRIMENLTIASTSNQATVPGGNGPVMTSVSVLPIVGIGGIGKTTLAQQISKHPEVNSHFKKIGWQALVRQLNKERFLIILDDMWDDALNGQCWEGFCAPLTNVVQGSMLLVTTRSQKVADRVGTMESFPLGSLNNEDFWDFFKQCAFGSDASHIYPELEQIGRGILGKLKGSPLAAKTLGRLLGMKLDTRHWSGILESELWQLRQEETDILPALRLSYVYLPFYLKRCFSFCAVYPKHYNFEKESLVELWVAEGFVVPEGNIPLQEIGSRYFEDLVNRSFQILDSKYVIHDLIHDMAQLVSKEDCFIINNTSDIQNVPQNVRHLSILQNSDVDGNDLLRLSKHRKLHTLFCNKSLSILFYGKSLRIDNSAVLEHWFSELGRLRVIIFASIRALPKNMSNMKHLWYLEISKNCVSKSLPSEFCCLYNIQIIYARRCKFQHFPGGSTKLINLQRFESATYQFCQEHALPIHASATARQGNQLRLCDYQGASLPNSINPENFANITLLSIHNCNGLKSISVSRNSQQTNLNVIPAVLFNNMVVGDNIGTSTFSYLVELTIEKCQDLSSLEHFLSPDYIPAIKKIVIADCQNMEYVPTGSFGDFRFLEELNFWNCPKIKSKRLRAPSLKMIKLKNSGNVGGYIDCGSLTILHLTGCPLAAMELRNWGLPSLQELKISNCAFQTCTRSARFCPFHWLSFEEYCCTFSSQSDITIENCQNLSSLEQFLEPAYILAIKKIVIGDCRNVEFVPTERFGDLHSLEVLEVLCCPKIRSQRLFSRSLKQLKLVDSGNLRDDIDCGSITSFDLFRTHQVSIDLQKWSLPLLQQLNIRDCASLTTIIGGSVAKFPLLTQLTIESCSKLEALDDILLSLHAIECINISQCGSLSTLLAEQFGSFPLLKDLSIWACPNLDWKNGMVLPSSLQRLCLDDCGDLSASFPGFLENLTSLELLDMSCCKGIVSIPARLWGNNLVSLQELLIVGCQDLEKIGQEAIANIKKVYIVNCPKLMEVNQPLIRGDINKR</sequence>
<dbReference type="GO" id="GO:0043531">
    <property type="term" value="F:ADP binding"/>
    <property type="evidence" value="ECO:0007669"/>
    <property type="project" value="InterPro"/>
</dbReference>
<evidence type="ECO:0000256" key="2">
    <source>
        <dbReference type="ARBA" id="ARBA00022821"/>
    </source>
</evidence>